<evidence type="ECO:0000313" key="4">
    <source>
        <dbReference type="EMBL" id="SDA87407.1"/>
    </source>
</evidence>
<dbReference type="AlphaFoldDB" id="A0A1G5YZ61"/>
<dbReference type="InterPro" id="IPR011004">
    <property type="entry name" value="Trimer_LpxA-like_sf"/>
</dbReference>
<evidence type="ECO:0000256" key="1">
    <source>
        <dbReference type="ARBA" id="ARBA00022679"/>
    </source>
</evidence>
<keyword evidence="1 4" id="KW-0808">Transferase</keyword>
<dbReference type="InterPro" id="IPR001451">
    <property type="entry name" value="Hexapep"/>
</dbReference>
<dbReference type="InterPro" id="IPR051159">
    <property type="entry name" value="Hexapeptide_acetyltransf"/>
</dbReference>
<protein>
    <submittedName>
        <fullName evidence="4">Acetyltransferase (Isoleucine patch superfamily)</fullName>
    </submittedName>
</protein>
<dbReference type="Proteomes" id="UP000198588">
    <property type="component" value="Unassembled WGS sequence"/>
</dbReference>
<organism evidence="4 5">
    <name type="scientific">Mesorhizobium qingshengii</name>
    <dbReference type="NCBI Taxonomy" id="1165689"/>
    <lineage>
        <taxon>Bacteria</taxon>
        <taxon>Pseudomonadati</taxon>
        <taxon>Pseudomonadota</taxon>
        <taxon>Alphaproteobacteria</taxon>
        <taxon>Hyphomicrobiales</taxon>
        <taxon>Phyllobacteriaceae</taxon>
        <taxon>Mesorhizobium</taxon>
    </lineage>
</organism>
<dbReference type="Pfam" id="PF00132">
    <property type="entry name" value="Hexapep"/>
    <property type="match status" value="1"/>
</dbReference>
<gene>
    <name evidence="4" type="ORF">SAMN02927914_03892</name>
</gene>
<evidence type="ECO:0000313" key="5">
    <source>
        <dbReference type="Proteomes" id="UP000198588"/>
    </source>
</evidence>
<sequence length="185" mass="20057">MNIYRVRRYIKGKFITLLWKTRGIKIFDRVSILGTSPHISGKGEINFGSLVSFRGFGSRCWFHVLSNAKLSIGSKSFINSGVMIDVSVAVSIGRNCLIGDCVVIQDSNYHEIEQGAGVKSMPVLIGDNVWIGRNSIILPGVEIGDHSVIGAGSVVTKSIPPRSLAAGNPARIIREIAASQDYIRS</sequence>
<dbReference type="RefSeq" id="WP_091580777.1">
    <property type="nucleotide sequence ID" value="NZ_FMXM01000012.1"/>
</dbReference>
<dbReference type="GO" id="GO:0016746">
    <property type="term" value="F:acyltransferase activity"/>
    <property type="evidence" value="ECO:0007669"/>
    <property type="project" value="UniProtKB-KW"/>
</dbReference>
<dbReference type="STRING" id="1165689.SAMN02927914_03892"/>
<evidence type="ECO:0000256" key="2">
    <source>
        <dbReference type="ARBA" id="ARBA00022737"/>
    </source>
</evidence>
<evidence type="ECO:0000256" key="3">
    <source>
        <dbReference type="ARBA" id="ARBA00023315"/>
    </source>
</evidence>
<dbReference type="Gene3D" id="2.160.10.10">
    <property type="entry name" value="Hexapeptide repeat proteins"/>
    <property type="match status" value="1"/>
</dbReference>
<dbReference type="CDD" id="cd04647">
    <property type="entry name" value="LbH_MAT_like"/>
    <property type="match status" value="1"/>
</dbReference>
<dbReference type="EMBL" id="FMXM01000012">
    <property type="protein sequence ID" value="SDA87407.1"/>
    <property type="molecule type" value="Genomic_DNA"/>
</dbReference>
<accession>A0A1G5YZ61</accession>
<dbReference type="OrthoDB" id="9815592at2"/>
<keyword evidence="2" id="KW-0677">Repeat</keyword>
<dbReference type="InterPro" id="IPR018357">
    <property type="entry name" value="Hexapep_transf_CS"/>
</dbReference>
<dbReference type="PROSITE" id="PS00101">
    <property type="entry name" value="HEXAPEP_TRANSFERASES"/>
    <property type="match status" value="1"/>
</dbReference>
<keyword evidence="3" id="KW-0012">Acyltransferase</keyword>
<reference evidence="4 5" key="1">
    <citation type="submission" date="2016-10" db="EMBL/GenBank/DDBJ databases">
        <authorList>
            <person name="de Groot N.N."/>
        </authorList>
    </citation>
    <scope>NUCLEOTIDE SEQUENCE [LARGE SCALE GENOMIC DNA]</scope>
    <source>
        <strain evidence="4 5">CGMCC 1.12097</strain>
    </source>
</reference>
<name>A0A1G5YZ61_9HYPH</name>
<dbReference type="SUPFAM" id="SSF51161">
    <property type="entry name" value="Trimeric LpxA-like enzymes"/>
    <property type="match status" value="1"/>
</dbReference>
<proteinExistence type="predicted"/>
<dbReference type="PANTHER" id="PTHR23416">
    <property type="entry name" value="SIALIC ACID SYNTHASE-RELATED"/>
    <property type="match status" value="1"/>
</dbReference>